<feature type="domain" description="DUF2921" evidence="13">
    <location>
        <begin position="61"/>
        <end position="241"/>
    </location>
</feature>
<dbReference type="PANTHER" id="PTHR33389:SF22">
    <property type="entry name" value="FAMILY PROTEIN, PUTATIVE (DUF2921)-RELATED"/>
    <property type="match status" value="1"/>
</dbReference>
<dbReference type="GO" id="GO:0061630">
    <property type="term" value="F:ubiquitin protein ligase activity"/>
    <property type="evidence" value="ECO:0007669"/>
    <property type="project" value="UniProtKB-EC"/>
</dbReference>
<keyword evidence="5" id="KW-0808">Transferase</keyword>
<keyword evidence="9 10" id="KW-0472">Membrane</keyword>
<keyword evidence="8 10" id="KW-1133">Transmembrane helix</keyword>
<evidence type="ECO:0000256" key="9">
    <source>
        <dbReference type="ARBA" id="ARBA00023136"/>
    </source>
</evidence>
<feature type="domain" description="SWEET-like" evidence="12">
    <location>
        <begin position="646"/>
        <end position="928"/>
    </location>
</feature>
<dbReference type="InterPro" id="IPR057425">
    <property type="entry name" value="DUF2921_N"/>
</dbReference>
<feature type="signal peptide" evidence="11">
    <location>
        <begin position="1"/>
        <end position="43"/>
    </location>
</feature>
<dbReference type="Proteomes" id="UP001159364">
    <property type="component" value="Linkage Group LG06"/>
</dbReference>
<gene>
    <name evidence="14" type="ORF">K2173_004450</name>
</gene>
<dbReference type="EC" id="2.3.2.27" evidence="4"/>
<feature type="chain" id="PRO_5043653388" description="RING-type E3 ubiquitin transferase" evidence="11">
    <location>
        <begin position="44"/>
        <end position="945"/>
    </location>
</feature>
<feature type="transmembrane region" description="Helical" evidence="10">
    <location>
        <begin position="823"/>
        <end position="842"/>
    </location>
</feature>
<keyword evidence="11" id="KW-0732">Signal</keyword>
<keyword evidence="7" id="KW-0833">Ubl conjugation pathway</keyword>
<keyword evidence="6 10" id="KW-0812">Transmembrane</keyword>
<evidence type="ECO:0000256" key="10">
    <source>
        <dbReference type="SAM" id="Phobius"/>
    </source>
</evidence>
<comment type="subcellular location">
    <subcellularLocation>
        <location evidence="2">Endomembrane system</location>
        <topology evidence="2">Multi-pass membrane protein</topology>
    </subcellularLocation>
</comment>
<organism evidence="14 15">
    <name type="scientific">Erythroxylum novogranatense</name>
    <dbReference type="NCBI Taxonomy" id="1862640"/>
    <lineage>
        <taxon>Eukaryota</taxon>
        <taxon>Viridiplantae</taxon>
        <taxon>Streptophyta</taxon>
        <taxon>Embryophyta</taxon>
        <taxon>Tracheophyta</taxon>
        <taxon>Spermatophyta</taxon>
        <taxon>Magnoliopsida</taxon>
        <taxon>eudicotyledons</taxon>
        <taxon>Gunneridae</taxon>
        <taxon>Pentapetalae</taxon>
        <taxon>rosids</taxon>
        <taxon>fabids</taxon>
        <taxon>Malpighiales</taxon>
        <taxon>Erythroxylaceae</taxon>
        <taxon>Erythroxylum</taxon>
    </lineage>
</organism>
<feature type="transmembrane region" description="Helical" evidence="10">
    <location>
        <begin position="774"/>
        <end position="793"/>
    </location>
</feature>
<reference evidence="14 15" key="1">
    <citation type="submission" date="2021-09" db="EMBL/GenBank/DDBJ databases">
        <title>Genomic insights and catalytic innovation underlie evolution of tropane alkaloids biosynthesis.</title>
        <authorList>
            <person name="Wang Y.-J."/>
            <person name="Tian T."/>
            <person name="Huang J.-P."/>
            <person name="Huang S.-X."/>
        </authorList>
    </citation>
    <scope>NUCLEOTIDE SEQUENCE [LARGE SCALE GENOMIC DNA]</scope>
    <source>
        <strain evidence="14">KIB-2018</strain>
        <tissue evidence="14">Leaf</tissue>
    </source>
</reference>
<protein>
    <recommendedName>
        <fullName evidence="4">RING-type E3 ubiquitin transferase</fullName>
        <ecNumber evidence="4">2.3.2.27</ecNumber>
    </recommendedName>
</protein>
<comment type="caution">
    <text evidence="14">The sequence shown here is derived from an EMBL/GenBank/DDBJ whole genome shotgun (WGS) entry which is preliminary data.</text>
</comment>
<evidence type="ECO:0000256" key="7">
    <source>
        <dbReference type="ARBA" id="ARBA00022786"/>
    </source>
</evidence>
<feature type="domain" description="DUF2921" evidence="13">
    <location>
        <begin position="466"/>
        <end position="634"/>
    </location>
</feature>
<evidence type="ECO:0000259" key="12">
    <source>
        <dbReference type="Pfam" id="PF11145"/>
    </source>
</evidence>
<evidence type="ECO:0000256" key="11">
    <source>
        <dbReference type="SAM" id="SignalP"/>
    </source>
</evidence>
<feature type="transmembrane region" description="Helical" evidence="10">
    <location>
        <begin position="849"/>
        <end position="867"/>
    </location>
</feature>
<evidence type="ECO:0000313" key="15">
    <source>
        <dbReference type="Proteomes" id="UP001159364"/>
    </source>
</evidence>
<evidence type="ECO:0000256" key="6">
    <source>
        <dbReference type="ARBA" id="ARBA00022692"/>
    </source>
</evidence>
<dbReference type="PANTHER" id="PTHR33389">
    <property type="entry name" value="FAMILY PROTEIN, PUTATIVE (DUF2921)-RELATED"/>
    <property type="match status" value="1"/>
</dbReference>
<evidence type="ECO:0000256" key="8">
    <source>
        <dbReference type="ARBA" id="ARBA00022989"/>
    </source>
</evidence>
<accession>A0AAV8T5N5</accession>
<evidence type="ECO:0000256" key="4">
    <source>
        <dbReference type="ARBA" id="ARBA00012483"/>
    </source>
</evidence>
<evidence type="ECO:0000256" key="2">
    <source>
        <dbReference type="ARBA" id="ARBA00004127"/>
    </source>
</evidence>
<dbReference type="InterPro" id="IPR021319">
    <property type="entry name" value="DUF2921"/>
</dbReference>
<dbReference type="Pfam" id="PF11145">
    <property type="entry name" value="DUF2921"/>
    <property type="match status" value="1"/>
</dbReference>
<dbReference type="AlphaFoldDB" id="A0AAV8T5N5"/>
<evidence type="ECO:0000256" key="5">
    <source>
        <dbReference type="ARBA" id="ARBA00022679"/>
    </source>
</evidence>
<evidence type="ECO:0000256" key="3">
    <source>
        <dbReference type="ARBA" id="ARBA00004906"/>
    </source>
</evidence>
<name>A0AAV8T5N5_9ROSI</name>
<feature type="transmembrane region" description="Helical" evidence="10">
    <location>
        <begin position="899"/>
        <end position="918"/>
    </location>
</feature>
<evidence type="ECO:0000313" key="14">
    <source>
        <dbReference type="EMBL" id="KAJ8761674.1"/>
    </source>
</evidence>
<sequence>MATTSRSPRINFISTHLLNPPKTLLSLLSLTLLLLLATPTVSTTAVSPPTISSSNFLNYYTPHCHHIVPQSVSTVSPINLSLAHDKSLHFDYAYLTGGPQILPAADVSSVSISFHPKRNSISLTHSGDLVMLQASLKFYVPTRFNGTWRRNLRNVRFRGPKIPVRPRSLVFDLYGYWSMSTRKLCMVGSGSSYPNLGSLNSLTAVLKLNYPKNFGSVSGLIYGVMESLGAKGSFGYFEPVSVLAIPHYAQYNYTLLGNGDGTMCSGTDIDGIDGKKENLHFMLLDPSICLTNLYRYASFFQLEYGSDCGSKCNPLGERFATLPKFMKIQGIRCDYEHGIRVLVGFQISDYHGPASRFERSFDPNTMLIGEGTWDDNNNRLCVVACRLSNHENSLANAYVDDCSIRLSLRFPKTLTVRNGSTVVGQLWSNKTADETGYFSRIAFHGSGNRILRDPDLKYKYTVLDRVSKSCSRQKIVKGKGKKYPNVYSLDMRFDMLVKNVKGEVARGYLSPFFVGDQLYQPYRMSNSESGLLNISYKMRFTAGSEYKLGGVVLSNESVEISAEGTYDNKTGTLCMIGCRHPISHVEKSISDDSEDCEIFVHIQFSPLNAKGRGNVKGTIESMREKSDNLHFEQLEISSESIYTSQAAESIWRMDMEILMVLISNTLACLFVGMQLHHVKQHPNVLPFISFMMLGVLTLGHMIPLLLNFEALFAKNHSGQNFFLETGGWVKVNEVILRVVTMVAFLLELRLLQLTWSARQRDGSLKMFWTSDRRVFYLSSALYIGGGLITWFLYQWKDSHRSSYLRLRHMNYQQHYQWAELRSYAGLILDGFLLPQIIFNFLLNSKEKTLTFTFFFGTTIVRLLPHAYDLYRAHSSYWYLDFSYIYPNHKQDIYSTAWDIIIPICGLLFAILIYLQQWLGGRCIVPRRFLKTSEYEMVPVVGSEEL</sequence>
<keyword evidence="15" id="KW-1185">Reference proteome</keyword>
<comment type="pathway">
    <text evidence="3">Protein modification; protein ubiquitination.</text>
</comment>
<evidence type="ECO:0000256" key="1">
    <source>
        <dbReference type="ARBA" id="ARBA00000900"/>
    </source>
</evidence>
<comment type="catalytic activity">
    <reaction evidence="1">
        <text>S-ubiquitinyl-[E2 ubiquitin-conjugating enzyme]-L-cysteine + [acceptor protein]-L-lysine = [E2 ubiquitin-conjugating enzyme]-L-cysteine + N(6)-ubiquitinyl-[acceptor protein]-L-lysine.</text>
        <dbReference type="EC" id="2.3.2.27"/>
    </reaction>
</comment>
<dbReference type="EMBL" id="JAIWQS010000006">
    <property type="protein sequence ID" value="KAJ8761674.1"/>
    <property type="molecule type" value="Genomic_DNA"/>
</dbReference>
<feature type="transmembrane region" description="Helical" evidence="10">
    <location>
        <begin position="734"/>
        <end position="753"/>
    </location>
</feature>
<feature type="transmembrane region" description="Helical" evidence="10">
    <location>
        <begin position="684"/>
        <end position="706"/>
    </location>
</feature>
<feature type="transmembrane region" description="Helical" evidence="10">
    <location>
        <begin position="650"/>
        <end position="672"/>
    </location>
</feature>
<dbReference type="Pfam" id="PF25333">
    <property type="entry name" value="DUF2921_N"/>
    <property type="match status" value="3"/>
</dbReference>
<evidence type="ECO:0000259" key="13">
    <source>
        <dbReference type="Pfam" id="PF25333"/>
    </source>
</evidence>
<dbReference type="GO" id="GO:0012505">
    <property type="term" value="C:endomembrane system"/>
    <property type="evidence" value="ECO:0007669"/>
    <property type="project" value="UniProtKB-SubCell"/>
</dbReference>
<feature type="domain" description="DUF2921" evidence="13">
    <location>
        <begin position="303"/>
        <end position="441"/>
    </location>
</feature>
<proteinExistence type="predicted"/>